<evidence type="ECO:0000259" key="1">
    <source>
        <dbReference type="Pfam" id="PF04608"/>
    </source>
</evidence>
<dbReference type="PIRSF" id="PIRSF006162">
    <property type="entry name" value="PgpA"/>
    <property type="match status" value="1"/>
</dbReference>
<dbReference type="GO" id="GO:0008962">
    <property type="term" value="F:phosphatidylglycerophosphatase activity"/>
    <property type="evidence" value="ECO:0007669"/>
    <property type="project" value="InterPro"/>
</dbReference>
<reference evidence="2" key="2">
    <citation type="journal article" date="2021" name="PeerJ">
        <title>Extensive microbial diversity within the chicken gut microbiome revealed by metagenomics and culture.</title>
        <authorList>
            <person name="Gilroy R."/>
            <person name="Ravi A."/>
            <person name="Getino M."/>
            <person name="Pursley I."/>
            <person name="Horton D.L."/>
            <person name="Alikhan N.F."/>
            <person name="Baker D."/>
            <person name="Gharbi K."/>
            <person name="Hall N."/>
            <person name="Watson M."/>
            <person name="Adriaenssens E.M."/>
            <person name="Foster-Nyarko E."/>
            <person name="Jarju S."/>
            <person name="Secka A."/>
            <person name="Antonio M."/>
            <person name="Oren A."/>
            <person name="Chaudhuri R.R."/>
            <person name="La Ragione R."/>
            <person name="Hildebrand F."/>
            <person name="Pallen M.J."/>
        </authorList>
    </citation>
    <scope>NUCLEOTIDE SEQUENCE</scope>
    <source>
        <strain evidence="2">10669</strain>
    </source>
</reference>
<dbReference type="InterPro" id="IPR036681">
    <property type="entry name" value="PgpA-like_sf"/>
</dbReference>
<dbReference type="PANTHER" id="PTHR36305">
    <property type="entry name" value="PHOSPHATIDYLGLYCEROPHOSPHATASE A"/>
    <property type="match status" value="1"/>
</dbReference>
<dbReference type="Proteomes" id="UP000886812">
    <property type="component" value="Unassembled WGS sequence"/>
</dbReference>
<evidence type="ECO:0000313" key="3">
    <source>
        <dbReference type="Proteomes" id="UP000886812"/>
    </source>
</evidence>
<dbReference type="PANTHER" id="PTHR36305:SF1">
    <property type="entry name" value="PHOSPHATIDYLGLYCEROPHOSPHATASE A"/>
    <property type="match status" value="1"/>
</dbReference>
<sequence>MSAEKKNEEIDTQTRLLGSLATLGPVGKKLPAPGTWGALAGTLFYWIAFQATGINTPETSLQFVIWALLLAVVAVPVCEAGEKLLGRTDPGEVNFDEFAVMPICFSGLGDVIAAAGSDAHYWLLAGFVLFRLFDIAKPLGIRELQRLKGGWGVVADDFAAAALTCVCLWCGHFALEKFF</sequence>
<gene>
    <name evidence="2" type="ORF">IAC75_05815</name>
</gene>
<dbReference type="AlphaFoldDB" id="A0A9D1T2D9"/>
<reference evidence="2" key="1">
    <citation type="submission" date="2020-10" db="EMBL/GenBank/DDBJ databases">
        <authorList>
            <person name="Gilroy R."/>
        </authorList>
    </citation>
    <scope>NUCLEOTIDE SEQUENCE</scope>
    <source>
        <strain evidence="2">10669</strain>
    </source>
</reference>
<dbReference type="GO" id="GO:0006629">
    <property type="term" value="P:lipid metabolic process"/>
    <property type="evidence" value="ECO:0007669"/>
    <property type="project" value="InterPro"/>
</dbReference>
<name>A0A9D1T2D9_9BACT</name>
<dbReference type="InterPro" id="IPR026037">
    <property type="entry name" value="PgpA"/>
</dbReference>
<dbReference type="CDD" id="cd06971">
    <property type="entry name" value="PgpA"/>
    <property type="match status" value="1"/>
</dbReference>
<feature type="domain" description="YutG/PgpA" evidence="1">
    <location>
        <begin position="20"/>
        <end position="170"/>
    </location>
</feature>
<proteinExistence type="predicted"/>
<organism evidence="2 3">
    <name type="scientific">Candidatus Spyradosoma merdigallinarum</name>
    <dbReference type="NCBI Taxonomy" id="2840950"/>
    <lineage>
        <taxon>Bacteria</taxon>
        <taxon>Pseudomonadati</taxon>
        <taxon>Verrucomicrobiota</taxon>
        <taxon>Opitutia</taxon>
        <taxon>Opitutia incertae sedis</taxon>
        <taxon>Candidatus Spyradosoma</taxon>
    </lineage>
</organism>
<dbReference type="EMBL" id="DVOG01000149">
    <property type="protein sequence ID" value="HIV04646.1"/>
    <property type="molecule type" value="Genomic_DNA"/>
</dbReference>
<dbReference type="Pfam" id="PF04608">
    <property type="entry name" value="PgpA"/>
    <property type="match status" value="1"/>
</dbReference>
<dbReference type="InterPro" id="IPR007686">
    <property type="entry name" value="YutG/PgpA"/>
</dbReference>
<protein>
    <submittedName>
        <fullName evidence="2">Phosphatidylglycerophosphatase A</fullName>
    </submittedName>
</protein>
<evidence type="ECO:0000313" key="2">
    <source>
        <dbReference type="EMBL" id="HIV04646.1"/>
    </source>
</evidence>
<accession>A0A9D1T2D9</accession>
<dbReference type="SUPFAM" id="SSF101307">
    <property type="entry name" value="YutG-like"/>
    <property type="match status" value="1"/>
</dbReference>
<comment type="caution">
    <text evidence="2">The sequence shown here is derived from an EMBL/GenBank/DDBJ whole genome shotgun (WGS) entry which is preliminary data.</text>
</comment>